<sequence>MAHHIGDLHTSAEWAALCDELCFPRLAQRVPGADLGRAVRDDGRGGHLRQRDVSGSYGLGHLSNAAGPLIIAALYHRTGYQSVFCFIVGTWLLGALILAVFGPRTRTARTAAAERPRAVVRRRGDTGGAVTGRRDDRATR</sequence>
<accession>A0ABP3PJ18</accession>
<keyword evidence="4" id="KW-1185">Reference proteome</keyword>
<feature type="transmembrane region" description="Helical" evidence="2">
    <location>
        <begin position="81"/>
        <end position="101"/>
    </location>
</feature>
<dbReference type="Proteomes" id="UP001501576">
    <property type="component" value="Unassembled WGS sequence"/>
</dbReference>
<protein>
    <submittedName>
        <fullName evidence="3">Uncharacterized protein</fullName>
    </submittedName>
</protein>
<keyword evidence="2" id="KW-0812">Transmembrane</keyword>
<dbReference type="EMBL" id="BAAABZ010000081">
    <property type="protein sequence ID" value="GAA0566493.1"/>
    <property type="molecule type" value="Genomic_DNA"/>
</dbReference>
<keyword evidence="2" id="KW-1133">Transmembrane helix</keyword>
<feature type="compositionally biased region" description="Basic and acidic residues" evidence="1">
    <location>
        <begin position="112"/>
        <end position="125"/>
    </location>
</feature>
<dbReference type="SUPFAM" id="SSF103473">
    <property type="entry name" value="MFS general substrate transporter"/>
    <property type="match status" value="1"/>
</dbReference>
<feature type="transmembrane region" description="Helical" evidence="2">
    <location>
        <begin position="57"/>
        <end position="75"/>
    </location>
</feature>
<comment type="caution">
    <text evidence="3">The sequence shown here is derived from an EMBL/GenBank/DDBJ whole genome shotgun (WGS) entry which is preliminary data.</text>
</comment>
<dbReference type="Gene3D" id="1.20.1250.20">
    <property type="entry name" value="MFS general substrate transporter like domains"/>
    <property type="match status" value="1"/>
</dbReference>
<gene>
    <name evidence="3" type="ORF">GCM10010390_81360</name>
</gene>
<dbReference type="InterPro" id="IPR036259">
    <property type="entry name" value="MFS_trans_sf"/>
</dbReference>
<evidence type="ECO:0000256" key="2">
    <source>
        <dbReference type="SAM" id="Phobius"/>
    </source>
</evidence>
<keyword evidence="2" id="KW-0472">Membrane</keyword>
<reference evidence="4" key="1">
    <citation type="journal article" date="2019" name="Int. J. Syst. Evol. Microbiol.">
        <title>The Global Catalogue of Microorganisms (GCM) 10K type strain sequencing project: providing services to taxonomists for standard genome sequencing and annotation.</title>
        <authorList>
            <consortium name="The Broad Institute Genomics Platform"/>
            <consortium name="The Broad Institute Genome Sequencing Center for Infectious Disease"/>
            <person name="Wu L."/>
            <person name="Ma J."/>
        </authorList>
    </citation>
    <scope>NUCLEOTIDE SEQUENCE [LARGE SCALE GENOMIC DNA]</scope>
    <source>
        <strain evidence="4">JCM 5052</strain>
    </source>
</reference>
<evidence type="ECO:0000256" key="1">
    <source>
        <dbReference type="SAM" id="MobiDB-lite"/>
    </source>
</evidence>
<evidence type="ECO:0000313" key="3">
    <source>
        <dbReference type="EMBL" id="GAA0566493.1"/>
    </source>
</evidence>
<feature type="region of interest" description="Disordered" evidence="1">
    <location>
        <begin position="111"/>
        <end position="140"/>
    </location>
</feature>
<organism evidence="3 4">
    <name type="scientific">Streptomyces mordarskii</name>
    <dbReference type="NCBI Taxonomy" id="1226758"/>
    <lineage>
        <taxon>Bacteria</taxon>
        <taxon>Bacillati</taxon>
        <taxon>Actinomycetota</taxon>
        <taxon>Actinomycetes</taxon>
        <taxon>Kitasatosporales</taxon>
        <taxon>Streptomycetaceae</taxon>
        <taxon>Streptomyces</taxon>
    </lineage>
</organism>
<evidence type="ECO:0000313" key="4">
    <source>
        <dbReference type="Proteomes" id="UP001501576"/>
    </source>
</evidence>
<name>A0ABP3PJ18_9ACTN</name>
<proteinExistence type="predicted"/>